<reference evidence="2" key="1">
    <citation type="journal article" date="2008" name="Insect Biochem. Mol. Biol.">
        <title>The genome of a lepidopteran model insect, the silkworm Bombyx mori.</title>
        <authorList>
            <consortium name="International Silkworm Genome Consortium"/>
        </authorList>
    </citation>
    <scope>NUCLEOTIDE SEQUENCE [LARGE SCALE GENOMIC DNA]</scope>
    <source>
        <strain evidence="2">p50T</strain>
    </source>
</reference>
<reference evidence="1" key="2">
    <citation type="submission" date="2022-06" db="UniProtKB">
        <authorList>
            <consortium name="EnsemblMetazoa"/>
        </authorList>
    </citation>
    <scope>IDENTIFICATION</scope>
    <source>
        <strain evidence="1">p50T (Dazao)</strain>
    </source>
</reference>
<protein>
    <submittedName>
        <fullName evidence="1">Uncharacterized protein</fullName>
    </submittedName>
</protein>
<dbReference type="EnsemblMetazoa" id="XM_038020402.1">
    <property type="protein sequence ID" value="XP_037876330.1"/>
    <property type="gene ID" value="LOC119630561"/>
</dbReference>
<dbReference type="Proteomes" id="UP000005204">
    <property type="component" value="Unassembled WGS sequence"/>
</dbReference>
<sequence>MTKLPLSHPWWRCRRHQKRDQDSTLTGVTCLNMFEVQRKNMMQIRIPVTVSEITGRKFIGNRQMPIHVFGALRLICTSMNVYWMVHSSLSRISQQASKQESKQVSVGKKN</sequence>
<evidence type="ECO:0000313" key="2">
    <source>
        <dbReference type="Proteomes" id="UP000005204"/>
    </source>
</evidence>
<dbReference type="AlphaFoldDB" id="A0A8R2M9D7"/>
<evidence type="ECO:0000313" key="1">
    <source>
        <dbReference type="EnsemblMetazoa" id="XP_037876330.1"/>
    </source>
</evidence>
<proteinExistence type="predicted"/>
<accession>A0A8R2M9D7</accession>
<name>A0A8R2M9D7_BOMMO</name>
<keyword evidence="2" id="KW-1185">Reference proteome</keyword>
<organism evidence="1 2">
    <name type="scientific">Bombyx mori</name>
    <name type="common">Silk moth</name>
    <dbReference type="NCBI Taxonomy" id="7091"/>
    <lineage>
        <taxon>Eukaryota</taxon>
        <taxon>Metazoa</taxon>
        <taxon>Ecdysozoa</taxon>
        <taxon>Arthropoda</taxon>
        <taxon>Hexapoda</taxon>
        <taxon>Insecta</taxon>
        <taxon>Pterygota</taxon>
        <taxon>Neoptera</taxon>
        <taxon>Endopterygota</taxon>
        <taxon>Lepidoptera</taxon>
        <taxon>Glossata</taxon>
        <taxon>Ditrysia</taxon>
        <taxon>Bombycoidea</taxon>
        <taxon>Bombycidae</taxon>
        <taxon>Bombycinae</taxon>
        <taxon>Bombyx</taxon>
    </lineage>
</organism>